<comment type="similarity">
    <text evidence="1">Belongs to the membrane fusion protein (MFP) (TC 8.A.1) family.</text>
</comment>
<feature type="domain" description="CzcB-like barrel-sandwich hybrid" evidence="4">
    <location>
        <begin position="101"/>
        <end position="225"/>
    </location>
</feature>
<dbReference type="Proteomes" id="UP001165381">
    <property type="component" value="Unassembled WGS sequence"/>
</dbReference>
<evidence type="ECO:0000259" key="3">
    <source>
        <dbReference type="Pfam" id="PF25954"/>
    </source>
</evidence>
<sequence length="389" mass="43363">MKKIYSLLIVTIILTSCGGDNKKSVEDIIATNNLEQIRKRKTQLDGEQQTIASQLKQLEAKIKELDPQERVPLITTFDAKEAVFNHYVELQGNVSTKQNLVIFPEYSGILTRVYVKEGQKVSKGQTLAKIDDGGLSQQVAQLQIQADLAKTTFERQERLWNQKIGSEIQYLQAKSTYEAQQKAVSQLQQQIGKTIVRAPFSGTIDDVITEQGSVVAPGQSQLFRIVNLKDMYIETDVPERYISNVTPGKDVQVEFPILGKSMDAKIRQAGNFINPANRTFKVEVAIDNKENTIKPNLTAKLKINDYTSEKAILIPQSIISENAEGQQYVYTVTDKSGNKAKAKRVIIETGKTQGDYIEVLSGLENGNEIIDEGARSVKDGQDIKILVVE</sequence>
<evidence type="ECO:0000259" key="2">
    <source>
        <dbReference type="Pfam" id="PF25893"/>
    </source>
</evidence>
<dbReference type="RefSeq" id="WP_099565382.1">
    <property type="nucleotide sequence ID" value="NZ_JAMFLZ010000007.1"/>
</dbReference>
<accession>A0ABT0QHV6</accession>
<dbReference type="InterPro" id="IPR058637">
    <property type="entry name" value="YknX-like_C"/>
</dbReference>
<dbReference type="Gene3D" id="2.40.420.20">
    <property type="match status" value="1"/>
</dbReference>
<evidence type="ECO:0000259" key="4">
    <source>
        <dbReference type="Pfam" id="PF25973"/>
    </source>
</evidence>
<dbReference type="InterPro" id="IPR058648">
    <property type="entry name" value="HH_CzcB-like"/>
</dbReference>
<reference evidence="6" key="1">
    <citation type="submission" date="2022-05" db="EMBL/GenBank/DDBJ databases">
        <authorList>
            <person name="Park J.-S."/>
        </authorList>
    </citation>
    <scope>NUCLEOTIDE SEQUENCE</scope>
    <source>
        <strain evidence="6">2012CJ34-3</strain>
    </source>
</reference>
<dbReference type="Gene3D" id="1.10.287.470">
    <property type="entry name" value="Helix hairpin bin"/>
    <property type="match status" value="1"/>
</dbReference>
<dbReference type="EMBL" id="JAMFLZ010000007">
    <property type="protein sequence ID" value="MCL6296208.1"/>
    <property type="molecule type" value="Genomic_DNA"/>
</dbReference>
<dbReference type="Pfam" id="PF25954">
    <property type="entry name" value="Beta-barrel_RND_2"/>
    <property type="match status" value="1"/>
</dbReference>
<protein>
    <submittedName>
        <fullName evidence="6">Efflux RND transporter periplasmic adaptor subunit</fullName>
    </submittedName>
</protein>
<dbReference type="Pfam" id="PF25973">
    <property type="entry name" value="BSH_CzcB"/>
    <property type="match status" value="1"/>
</dbReference>
<dbReference type="PANTHER" id="PTHR30469">
    <property type="entry name" value="MULTIDRUG RESISTANCE PROTEIN MDTA"/>
    <property type="match status" value="1"/>
</dbReference>
<dbReference type="SUPFAM" id="SSF111369">
    <property type="entry name" value="HlyD-like secretion proteins"/>
    <property type="match status" value="1"/>
</dbReference>
<dbReference type="PROSITE" id="PS51257">
    <property type="entry name" value="PROKAR_LIPOPROTEIN"/>
    <property type="match status" value="1"/>
</dbReference>
<dbReference type="NCBIfam" id="TIGR01730">
    <property type="entry name" value="RND_mfp"/>
    <property type="match status" value="1"/>
</dbReference>
<feature type="domain" description="YknX-like C-terminal permuted SH3-like" evidence="5">
    <location>
        <begin position="314"/>
        <end position="384"/>
    </location>
</feature>
<comment type="caution">
    <text evidence="6">The sequence shown here is derived from an EMBL/GenBank/DDBJ whole genome shotgun (WGS) entry which is preliminary data.</text>
</comment>
<evidence type="ECO:0000313" key="6">
    <source>
        <dbReference type="EMBL" id="MCL6296208.1"/>
    </source>
</evidence>
<dbReference type="InterPro" id="IPR058792">
    <property type="entry name" value="Beta-barrel_RND_2"/>
</dbReference>
<feature type="domain" description="CzcB-like alpha-helical hairpin" evidence="2">
    <location>
        <begin position="136"/>
        <end position="191"/>
    </location>
</feature>
<evidence type="ECO:0000313" key="7">
    <source>
        <dbReference type="Proteomes" id="UP001165381"/>
    </source>
</evidence>
<proteinExistence type="inferred from homology"/>
<dbReference type="Gene3D" id="2.40.50.100">
    <property type="match status" value="1"/>
</dbReference>
<organism evidence="6 7">
    <name type="scientific">Jejuia spongiicola</name>
    <dbReference type="NCBI Taxonomy" id="2942207"/>
    <lineage>
        <taxon>Bacteria</taxon>
        <taxon>Pseudomonadati</taxon>
        <taxon>Bacteroidota</taxon>
        <taxon>Flavobacteriia</taxon>
        <taxon>Flavobacteriales</taxon>
        <taxon>Flavobacteriaceae</taxon>
        <taxon>Jejuia</taxon>
    </lineage>
</organism>
<dbReference type="InterPro" id="IPR006143">
    <property type="entry name" value="RND_pump_MFP"/>
</dbReference>
<gene>
    <name evidence="6" type="ORF">M3P09_14445</name>
</gene>
<dbReference type="Pfam" id="PF25989">
    <property type="entry name" value="YknX_C"/>
    <property type="match status" value="1"/>
</dbReference>
<dbReference type="Gene3D" id="2.40.30.170">
    <property type="match status" value="1"/>
</dbReference>
<keyword evidence="7" id="KW-1185">Reference proteome</keyword>
<dbReference type="PANTHER" id="PTHR30469:SF15">
    <property type="entry name" value="HLYD FAMILY OF SECRETION PROTEINS"/>
    <property type="match status" value="1"/>
</dbReference>
<evidence type="ECO:0000256" key="1">
    <source>
        <dbReference type="ARBA" id="ARBA00009477"/>
    </source>
</evidence>
<evidence type="ECO:0000259" key="5">
    <source>
        <dbReference type="Pfam" id="PF25989"/>
    </source>
</evidence>
<dbReference type="InterPro" id="IPR058647">
    <property type="entry name" value="BSH_CzcB-like"/>
</dbReference>
<feature type="domain" description="CusB-like beta-barrel" evidence="3">
    <location>
        <begin position="233"/>
        <end position="304"/>
    </location>
</feature>
<name>A0ABT0QHV6_9FLAO</name>
<dbReference type="Pfam" id="PF25893">
    <property type="entry name" value="HH_CzcB"/>
    <property type="match status" value="1"/>
</dbReference>